<name>A0A2J6SN59_9HELO</name>
<sequence length="185" mass="21705">SPQAMTSNIEIDSVLWAQEEAEDQRLLAESRRIQQGKHQYSCVKDNETTPWLKHTKWPVLFQERPLDILTASTLQPAARCSDDYYLGRWSGTPFTSPAANEAKLRVLMRGVDQMFVCAEETLRHTNYRLRCWLQTYHQRHFRPIAFDNVQTTRSRIGYISIWKHFICYIFRDGQQMSACGKRSMV</sequence>
<evidence type="ECO:0000313" key="1">
    <source>
        <dbReference type="EMBL" id="PMD52183.1"/>
    </source>
</evidence>
<dbReference type="STRING" id="1095630.A0A2J6SN59"/>
<dbReference type="AlphaFoldDB" id="A0A2J6SN59"/>
<feature type="non-terminal residue" evidence="1">
    <location>
        <position position="1"/>
    </location>
</feature>
<dbReference type="Proteomes" id="UP000235371">
    <property type="component" value="Unassembled WGS sequence"/>
</dbReference>
<dbReference type="OrthoDB" id="3440371at2759"/>
<proteinExistence type="predicted"/>
<accession>A0A2J6SN59</accession>
<dbReference type="InParanoid" id="A0A2J6SN59"/>
<reference evidence="1 2" key="1">
    <citation type="submission" date="2016-04" db="EMBL/GenBank/DDBJ databases">
        <title>A degradative enzymes factory behind the ericoid mycorrhizal symbiosis.</title>
        <authorList>
            <consortium name="DOE Joint Genome Institute"/>
            <person name="Martino E."/>
            <person name="Morin E."/>
            <person name="Grelet G."/>
            <person name="Kuo A."/>
            <person name="Kohler A."/>
            <person name="Daghino S."/>
            <person name="Barry K."/>
            <person name="Choi C."/>
            <person name="Cichocki N."/>
            <person name="Clum A."/>
            <person name="Copeland A."/>
            <person name="Hainaut M."/>
            <person name="Haridas S."/>
            <person name="Labutti K."/>
            <person name="Lindquist E."/>
            <person name="Lipzen A."/>
            <person name="Khouja H.-R."/>
            <person name="Murat C."/>
            <person name="Ohm R."/>
            <person name="Olson A."/>
            <person name="Spatafora J."/>
            <person name="Veneault-Fourrey C."/>
            <person name="Henrissat B."/>
            <person name="Grigoriev I."/>
            <person name="Martin F."/>
            <person name="Perotto S."/>
        </authorList>
    </citation>
    <scope>NUCLEOTIDE SEQUENCE [LARGE SCALE GENOMIC DNA]</scope>
    <source>
        <strain evidence="1 2">E</strain>
    </source>
</reference>
<evidence type="ECO:0000313" key="2">
    <source>
        <dbReference type="Proteomes" id="UP000235371"/>
    </source>
</evidence>
<dbReference type="RefSeq" id="XP_024729087.1">
    <property type="nucleotide sequence ID" value="XM_024876178.1"/>
</dbReference>
<keyword evidence="2" id="KW-1185">Reference proteome</keyword>
<dbReference type="EMBL" id="KZ613912">
    <property type="protein sequence ID" value="PMD52183.1"/>
    <property type="molecule type" value="Genomic_DNA"/>
</dbReference>
<dbReference type="GeneID" id="36584257"/>
<organism evidence="1 2">
    <name type="scientific">Hyaloscypha bicolor E</name>
    <dbReference type="NCBI Taxonomy" id="1095630"/>
    <lineage>
        <taxon>Eukaryota</taxon>
        <taxon>Fungi</taxon>
        <taxon>Dikarya</taxon>
        <taxon>Ascomycota</taxon>
        <taxon>Pezizomycotina</taxon>
        <taxon>Leotiomycetes</taxon>
        <taxon>Helotiales</taxon>
        <taxon>Hyaloscyphaceae</taxon>
        <taxon>Hyaloscypha</taxon>
        <taxon>Hyaloscypha bicolor</taxon>
    </lineage>
</organism>
<protein>
    <submittedName>
        <fullName evidence="1">Uncharacterized protein</fullName>
    </submittedName>
</protein>
<gene>
    <name evidence="1" type="ORF">K444DRAFT_545870</name>
</gene>